<dbReference type="AlphaFoldDB" id="A0A9R0K513"/>
<sequence length="645" mass="74657">MVKTEELQEEEDERKNSIFEVREELMISNNGTVNPTLRRTSHFLKPLINPTNESLPKPPLSVFPSSPNLNIKDLKRKVYFDGRPNPQHSWKYWVETLQQTHENTWEKAGIFDAIRVSTYNIKRDNELVIGLAERFSAETNTFVFPWGEASITLEDVNILGGFSLLGCSVVDPLWTEEILLLEKKLVDAFDVIRSRMKRGDHVTHCWWMDYFMGKGGELEHVALLVLWLSRYVFSKNFYNIISQNVFTLAINLSIGIKIALAPAVLGAIYRDLRLLKQYILGFSCEAGNECENLVVWGLFQLVQLWGWERFPRLGPEPEALSKGEPRVARWHNMTKLIIKDLRKELEVDAGSFYWKPYATYVKNWEFPKYYSHQEMKVLLDSNVDEQLQSFARCLRPCELVGMDCVEQYLPHRVGMQFGMDQAIPNFVPRSNDCYSQAWYSYCKPLDGLKLYIPPRLFQGDVMMQYSVWWSGGELKLCRNHRSLKLLEQAPMREEGKRKEKKSSCGQRKRKRRKEERRDKQERKYVKGKVVSRVSKGSEGKKVCKSKLNTGETSKHLERRKEPILGTELNPKCSTFTEDEAANQSTNVKQVYTSVAASLIIIDDEEDSEEDNRGLKQFKELCLEIGDRLSRLERDVETAKGSTGVA</sequence>
<protein>
    <recommendedName>
        <fullName evidence="2">Aminotransferase-like plant mobile domain-containing protein</fullName>
    </recommendedName>
</protein>
<feature type="compositionally biased region" description="Basic and acidic residues" evidence="1">
    <location>
        <begin position="515"/>
        <end position="524"/>
    </location>
</feature>
<dbReference type="InterPro" id="IPR044824">
    <property type="entry name" value="MAIN-like"/>
</dbReference>
<evidence type="ECO:0000313" key="4">
    <source>
        <dbReference type="RefSeq" id="XP_021858791.2"/>
    </source>
</evidence>
<feature type="region of interest" description="Disordered" evidence="1">
    <location>
        <begin position="488"/>
        <end position="526"/>
    </location>
</feature>
<reference evidence="4" key="2">
    <citation type="submission" date="2025-08" db="UniProtKB">
        <authorList>
            <consortium name="RefSeq"/>
        </authorList>
    </citation>
    <scope>IDENTIFICATION</scope>
    <source>
        <tissue evidence="4">Leaf</tissue>
    </source>
</reference>
<dbReference type="Pfam" id="PF10536">
    <property type="entry name" value="PMD"/>
    <property type="match status" value="1"/>
</dbReference>
<dbReference type="GeneID" id="110797968"/>
<dbReference type="KEGG" id="soe:110797968"/>
<dbReference type="Proteomes" id="UP000813463">
    <property type="component" value="Chromosome 4"/>
</dbReference>
<gene>
    <name evidence="4" type="primary">LOC110797968</name>
</gene>
<keyword evidence="3" id="KW-1185">Reference proteome</keyword>
<organism evidence="3 4">
    <name type="scientific">Spinacia oleracea</name>
    <name type="common">Spinach</name>
    <dbReference type="NCBI Taxonomy" id="3562"/>
    <lineage>
        <taxon>Eukaryota</taxon>
        <taxon>Viridiplantae</taxon>
        <taxon>Streptophyta</taxon>
        <taxon>Embryophyta</taxon>
        <taxon>Tracheophyta</taxon>
        <taxon>Spermatophyta</taxon>
        <taxon>Magnoliopsida</taxon>
        <taxon>eudicotyledons</taxon>
        <taxon>Gunneridae</taxon>
        <taxon>Pentapetalae</taxon>
        <taxon>Caryophyllales</taxon>
        <taxon>Chenopodiaceae</taxon>
        <taxon>Chenopodioideae</taxon>
        <taxon>Anserineae</taxon>
        <taxon>Spinacia</taxon>
    </lineage>
</organism>
<evidence type="ECO:0000313" key="3">
    <source>
        <dbReference type="Proteomes" id="UP000813463"/>
    </source>
</evidence>
<dbReference type="GO" id="GO:0010073">
    <property type="term" value="P:meristem maintenance"/>
    <property type="evidence" value="ECO:0007669"/>
    <property type="project" value="InterPro"/>
</dbReference>
<feature type="domain" description="Aminotransferase-like plant mobile" evidence="2">
    <location>
        <begin position="109"/>
        <end position="470"/>
    </location>
</feature>
<accession>A0A9R0K513</accession>
<proteinExistence type="predicted"/>
<dbReference type="PANTHER" id="PTHR46033">
    <property type="entry name" value="PROTEIN MAIN-LIKE 2"/>
    <property type="match status" value="1"/>
</dbReference>
<evidence type="ECO:0000259" key="2">
    <source>
        <dbReference type="Pfam" id="PF10536"/>
    </source>
</evidence>
<dbReference type="PANTHER" id="PTHR46033:SF80">
    <property type="entry name" value="PROTEIN MAIN-LIKE 2-LIKE"/>
    <property type="match status" value="1"/>
</dbReference>
<dbReference type="InterPro" id="IPR019557">
    <property type="entry name" value="AminoTfrase-like_pln_mobile"/>
</dbReference>
<name>A0A9R0K513_SPIOL</name>
<evidence type="ECO:0000256" key="1">
    <source>
        <dbReference type="SAM" id="MobiDB-lite"/>
    </source>
</evidence>
<dbReference type="RefSeq" id="XP_021858791.2">
    <property type="nucleotide sequence ID" value="XM_022003099.2"/>
</dbReference>
<reference evidence="3" key="1">
    <citation type="journal article" date="2021" name="Nat. Commun.">
        <title>Genomic analyses provide insights into spinach domestication and the genetic basis of agronomic traits.</title>
        <authorList>
            <person name="Cai X."/>
            <person name="Sun X."/>
            <person name="Xu C."/>
            <person name="Sun H."/>
            <person name="Wang X."/>
            <person name="Ge C."/>
            <person name="Zhang Z."/>
            <person name="Wang Q."/>
            <person name="Fei Z."/>
            <person name="Jiao C."/>
            <person name="Wang Q."/>
        </authorList>
    </citation>
    <scope>NUCLEOTIDE SEQUENCE [LARGE SCALE GENOMIC DNA]</scope>
    <source>
        <strain evidence="3">cv. Varoflay</strain>
    </source>
</reference>